<comment type="pathway">
    <text evidence="3">Amino-acid biosynthesis; L-arginine biosynthesis; N(2)-acetyl-L-ornithine from L-glutamate: step 4/4.</text>
</comment>
<comment type="cofactor">
    <cofactor evidence="1">
        <name>pyridoxal 5'-phosphate</name>
        <dbReference type="ChEBI" id="CHEBI:597326"/>
    </cofactor>
</comment>
<keyword evidence="11" id="KW-0809">Transit peptide</keyword>
<accession>A0A8R7P639</accession>
<dbReference type="PANTHER" id="PTHR11986:SF79">
    <property type="entry name" value="ACETYLORNITHINE AMINOTRANSFERASE, MITOCHONDRIAL"/>
    <property type="match status" value="1"/>
</dbReference>
<dbReference type="Gene3D" id="3.90.1150.10">
    <property type="entry name" value="Aspartate Aminotransferase, domain 1"/>
    <property type="match status" value="1"/>
</dbReference>
<evidence type="ECO:0000256" key="8">
    <source>
        <dbReference type="ARBA" id="ARBA00022605"/>
    </source>
</evidence>
<gene>
    <name evidence="16" type="primary">LOC125546762</name>
</gene>
<organism evidence="16 17">
    <name type="scientific">Triticum urartu</name>
    <name type="common">Red wild einkorn</name>
    <name type="synonym">Crithodium urartu</name>
    <dbReference type="NCBI Taxonomy" id="4572"/>
    <lineage>
        <taxon>Eukaryota</taxon>
        <taxon>Viridiplantae</taxon>
        <taxon>Streptophyta</taxon>
        <taxon>Embryophyta</taxon>
        <taxon>Tracheophyta</taxon>
        <taxon>Spermatophyta</taxon>
        <taxon>Magnoliopsida</taxon>
        <taxon>Liliopsida</taxon>
        <taxon>Poales</taxon>
        <taxon>Poaceae</taxon>
        <taxon>BOP clade</taxon>
        <taxon>Pooideae</taxon>
        <taxon>Triticodae</taxon>
        <taxon>Triticeae</taxon>
        <taxon>Triticinae</taxon>
        <taxon>Triticum</taxon>
    </lineage>
</organism>
<reference evidence="16" key="3">
    <citation type="submission" date="2022-06" db="UniProtKB">
        <authorList>
            <consortium name="EnsemblPlants"/>
        </authorList>
    </citation>
    <scope>IDENTIFICATION</scope>
</reference>
<dbReference type="InterPro" id="IPR005814">
    <property type="entry name" value="Aminotrans_3"/>
</dbReference>
<evidence type="ECO:0000256" key="14">
    <source>
        <dbReference type="ARBA" id="ARBA00078458"/>
    </source>
</evidence>
<evidence type="ECO:0000256" key="2">
    <source>
        <dbReference type="ARBA" id="ARBA00004173"/>
    </source>
</evidence>
<dbReference type="EC" id="2.6.1.11" evidence="5"/>
<dbReference type="PROSITE" id="PS00600">
    <property type="entry name" value="AA_TRANSFER_CLASS_3"/>
    <property type="match status" value="1"/>
</dbReference>
<dbReference type="GO" id="GO:0006526">
    <property type="term" value="P:L-arginine biosynthetic process"/>
    <property type="evidence" value="ECO:0007669"/>
    <property type="project" value="UniProtKB-KW"/>
</dbReference>
<evidence type="ECO:0000256" key="3">
    <source>
        <dbReference type="ARBA" id="ARBA00005024"/>
    </source>
</evidence>
<evidence type="ECO:0000256" key="11">
    <source>
        <dbReference type="ARBA" id="ARBA00022946"/>
    </source>
</evidence>
<keyword evidence="10 15" id="KW-0663">Pyridoxal phosphate</keyword>
<comment type="subcellular location">
    <subcellularLocation>
        <location evidence="2">Mitochondrion</location>
    </subcellularLocation>
</comment>
<dbReference type="Gene3D" id="3.40.640.10">
    <property type="entry name" value="Type I PLP-dependent aspartate aminotransferase-like (Major domain)"/>
    <property type="match status" value="1"/>
</dbReference>
<reference evidence="16" key="2">
    <citation type="submission" date="2018-03" db="EMBL/GenBank/DDBJ databases">
        <title>The Triticum urartu genome reveals the dynamic nature of wheat genome evolution.</title>
        <authorList>
            <person name="Ling H."/>
            <person name="Ma B."/>
            <person name="Shi X."/>
            <person name="Liu H."/>
            <person name="Dong L."/>
            <person name="Sun H."/>
            <person name="Cao Y."/>
            <person name="Gao Q."/>
            <person name="Zheng S."/>
            <person name="Li Y."/>
            <person name="Yu Y."/>
            <person name="Du H."/>
            <person name="Qi M."/>
            <person name="Li Y."/>
            <person name="Yu H."/>
            <person name="Cui Y."/>
            <person name="Wang N."/>
            <person name="Chen C."/>
            <person name="Wu H."/>
            <person name="Zhao Y."/>
            <person name="Zhang J."/>
            <person name="Li Y."/>
            <person name="Zhou W."/>
            <person name="Zhang B."/>
            <person name="Hu W."/>
            <person name="Eijk M."/>
            <person name="Tang J."/>
            <person name="Witsenboer H."/>
            <person name="Zhao S."/>
            <person name="Li Z."/>
            <person name="Zhang A."/>
            <person name="Wang D."/>
            <person name="Liang C."/>
        </authorList>
    </citation>
    <scope>NUCLEOTIDE SEQUENCE [LARGE SCALE GENOMIC DNA]</scope>
    <source>
        <strain evidence="16">cv. G1812</strain>
    </source>
</reference>
<dbReference type="Pfam" id="PF00202">
    <property type="entry name" value="Aminotran_3"/>
    <property type="match status" value="1"/>
</dbReference>
<evidence type="ECO:0000256" key="1">
    <source>
        <dbReference type="ARBA" id="ARBA00001933"/>
    </source>
</evidence>
<dbReference type="NCBIfam" id="TIGR00707">
    <property type="entry name" value="argD"/>
    <property type="match status" value="1"/>
</dbReference>
<dbReference type="GO" id="GO:0003992">
    <property type="term" value="F:N2-acetyl-L-ornithine:2-oxoglutarate 5-aminotransferase activity"/>
    <property type="evidence" value="ECO:0007669"/>
    <property type="project" value="UniProtKB-EC"/>
</dbReference>
<keyword evidence="17" id="KW-1185">Reference proteome</keyword>
<dbReference type="InterPro" id="IPR004636">
    <property type="entry name" value="AcOrn/SuccOrn_fam"/>
</dbReference>
<dbReference type="EnsemblPlants" id="TuG1812G0100000893.01.T01">
    <property type="protein sequence ID" value="TuG1812G0100000893.01.T01"/>
    <property type="gene ID" value="TuG1812G0100000893.01"/>
</dbReference>
<dbReference type="SUPFAM" id="SSF53383">
    <property type="entry name" value="PLP-dependent transferases"/>
    <property type="match status" value="1"/>
</dbReference>
<keyword evidence="7" id="KW-0032">Aminotransferase</keyword>
<sequence length="531" mass="56470">MNSLQSFLAVAPVKPAAAAARLPSSRRARVSACLATPAPAPTAPAAARRELSAASRAVMADEAKYIVGTYKRAQVVFVAGRGCKLYDIDGREYLDMAAGIAVNALGHGDPDVDAAAADQRGRLVHASNVGYTVPQVELAKRLVEASFADRAFFANSGTEANEAAIKFARKYQRVAHPNGDAPTEFMSFTNCFHGRTIGSLALTSKVQYREPFEPVMPGSTFVEYGNLQEAKKVIQSGKIAAVFVEPVQGEGGIHSATKEFLQGLRDACDEAGALLVFDEVQCGLGRTGYLWAHEVYGVLPDIMTLAKPLANGLPIGVALVTEKVAAAIHYGDHGTTFGGGPFVCHAALATLDKIQKPGFLAEVTKKGEYFKQLLKTKLGGNPHVKEIRGAGLIVGIELDVPAGPLVDACLDAGVFLLTAGKGNVVRLVPALIVSEKELEQAAEEHQLRRSLARTPTMGATVPSDDGAVNHIQVGRRPVEVLGSFAAGDLPRVFPDGWQRRAAVVRLQRVPLSNPNHVAHLHWVLAKDVVHL</sequence>
<reference evidence="17" key="1">
    <citation type="journal article" date="2013" name="Nature">
        <title>Draft genome of the wheat A-genome progenitor Triticum urartu.</title>
        <authorList>
            <person name="Ling H.Q."/>
            <person name="Zhao S."/>
            <person name="Liu D."/>
            <person name="Wang J."/>
            <person name="Sun H."/>
            <person name="Zhang C."/>
            <person name="Fan H."/>
            <person name="Li D."/>
            <person name="Dong L."/>
            <person name="Tao Y."/>
            <person name="Gao C."/>
            <person name="Wu H."/>
            <person name="Li Y."/>
            <person name="Cui Y."/>
            <person name="Guo X."/>
            <person name="Zheng S."/>
            <person name="Wang B."/>
            <person name="Yu K."/>
            <person name="Liang Q."/>
            <person name="Yang W."/>
            <person name="Lou X."/>
            <person name="Chen J."/>
            <person name="Feng M."/>
            <person name="Jian J."/>
            <person name="Zhang X."/>
            <person name="Luo G."/>
            <person name="Jiang Y."/>
            <person name="Liu J."/>
            <person name="Wang Z."/>
            <person name="Sha Y."/>
            <person name="Zhang B."/>
            <person name="Wu H."/>
            <person name="Tang D."/>
            <person name="Shen Q."/>
            <person name="Xue P."/>
            <person name="Zou S."/>
            <person name="Wang X."/>
            <person name="Liu X."/>
            <person name="Wang F."/>
            <person name="Yang Y."/>
            <person name="An X."/>
            <person name="Dong Z."/>
            <person name="Zhang K."/>
            <person name="Zhang X."/>
            <person name="Luo M.C."/>
            <person name="Dvorak J."/>
            <person name="Tong Y."/>
            <person name="Wang J."/>
            <person name="Yang H."/>
            <person name="Li Z."/>
            <person name="Wang D."/>
            <person name="Zhang A."/>
            <person name="Wang J."/>
        </authorList>
    </citation>
    <scope>NUCLEOTIDE SEQUENCE</scope>
    <source>
        <strain evidence="17">cv. G1812</strain>
    </source>
</reference>
<proteinExistence type="inferred from homology"/>
<evidence type="ECO:0000256" key="6">
    <source>
        <dbReference type="ARBA" id="ARBA00022571"/>
    </source>
</evidence>
<keyword evidence="9" id="KW-0808">Transferase</keyword>
<keyword evidence="8" id="KW-0028">Amino-acid biosynthesis</keyword>
<evidence type="ECO:0000256" key="5">
    <source>
        <dbReference type="ARBA" id="ARBA00012919"/>
    </source>
</evidence>
<name>A0A8R7P639_TRIUA</name>
<evidence type="ECO:0000256" key="13">
    <source>
        <dbReference type="ARBA" id="ARBA00050813"/>
    </source>
</evidence>
<evidence type="ECO:0000256" key="15">
    <source>
        <dbReference type="RuleBase" id="RU003560"/>
    </source>
</evidence>
<dbReference type="InterPro" id="IPR015422">
    <property type="entry name" value="PyrdxlP-dep_Trfase_small"/>
</dbReference>
<dbReference type="Proteomes" id="UP000015106">
    <property type="component" value="Chromosome 1"/>
</dbReference>
<dbReference type="AlphaFoldDB" id="A0A8R7P639"/>
<dbReference type="GO" id="GO:0009570">
    <property type="term" value="C:chloroplast stroma"/>
    <property type="evidence" value="ECO:0007669"/>
    <property type="project" value="TreeGrafter"/>
</dbReference>
<dbReference type="InterPro" id="IPR015421">
    <property type="entry name" value="PyrdxlP-dep_Trfase_major"/>
</dbReference>
<dbReference type="GO" id="GO:0005739">
    <property type="term" value="C:mitochondrion"/>
    <property type="evidence" value="ECO:0007669"/>
    <property type="project" value="UniProtKB-SubCell"/>
</dbReference>
<evidence type="ECO:0000256" key="10">
    <source>
        <dbReference type="ARBA" id="ARBA00022898"/>
    </source>
</evidence>
<evidence type="ECO:0000313" key="17">
    <source>
        <dbReference type="Proteomes" id="UP000015106"/>
    </source>
</evidence>
<dbReference type="HAMAP" id="MF_01107">
    <property type="entry name" value="ArgD_aminotrans_3"/>
    <property type="match status" value="1"/>
</dbReference>
<evidence type="ECO:0000256" key="9">
    <source>
        <dbReference type="ARBA" id="ARBA00022679"/>
    </source>
</evidence>
<keyword evidence="12" id="KW-0496">Mitochondrion</keyword>
<dbReference type="GO" id="GO:0030170">
    <property type="term" value="F:pyridoxal phosphate binding"/>
    <property type="evidence" value="ECO:0007669"/>
    <property type="project" value="InterPro"/>
</dbReference>
<comment type="catalytic activity">
    <reaction evidence="13">
        <text>N(2)-acetyl-L-ornithine + 2-oxoglutarate = N-acetyl-L-glutamate 5-semialdehyde + L-glutamate</text>
        <dbReference type="Rhea" id="RHEA:18049"/>
        <dbReference type="ChEBI" id="CHEBI:16810"/>
        <dbReference type="ChEBI" id="CHEBI:29123"/>
        <dbReference type="ChEBI" id="CHEBI:29985"/>
        <dbReference type="ChEBI" id="CHEBI:57805"/>
        <dbReference type="EC" id="2.6.1.11"/>
    </reaction>
</comment>
<evidence type="ECO:0000313" key="16">
    <source>
        <dbReference type="EnsemblPlants" id="TuG1812G0100000893.01.T01"/>
    </source>
</evidence>
<protein>
    <recommendedName>
        <fullName evidence="5">acetylornithine transaminase</fullName>
        <ecNumber evidence="5">2.6.1.11</ecNumber>
    </recommendedName>
    <alternativeName>
        <fullName evidence="14">Acetylornithine transaminase</fullName>
    </alternativeName>
</protein>
<dbReference type="InterPro" id="IPR050103">
    <property type="entry name" value="Class-III_PLP-dep_AT"/>
</dbReference>
<comment type="similarity">
    <text evidence="4 15">Belongs to the class-III pyridoxal-phosphate-dependent aminotransferase family.</text>
</comment>
<dbReference type="InterPro" id="IPR015424">
    <property type="entry name" value="PyrdxlP-dep_Trfase"/>
</dbReference>
<evidence type="ECO:0000256" key="7">
    <source>
        <dbReference type="ARBA" id="ARBA00022576"/>
    </source>
</evidence>
<dbReference type="GO" id="GO:0042802">
    <property type="term" value="F:identical protein binding"/>
    <property type="evidence" value="ECO:0007669"/>
    <property type="project" value="TreeGrafter"/>
</dbReference>
<dbReference type="NCBIfam" id="NF002325">
    <property type="entry name" value="PRK01278.1"/>
    <property type="match status" value="1"/>
</dbReference>
<evidence type="ECO:0000256" key="12">
    <source>
        <dbReference type="ARBA" id="ARBA00023128"/>
    </source>
</evidence>
<keyword evidence="6" id="KW-0055">Arginine biosynthesis</keyword>
<evidence type="ECO:0000256" key="4">
    <source>
        <dbReference type="ARBA" id="ARBA00008954"/>
    </source>
</evidence>
<dbReference type="InterPro" id="IPR049704">
    <property type="entry name" value="Aminotrans_3_PPA_site"/>
</dbReference>
<dbReference type="PANTHER" id="PTHR11986">
    <property type="entry name" value="AMINOTRANSFERASE CLASS III"/>
    <property type="match status" value="1"/>
</dbReference>
<dbReference type="FunFam" id="3.40.640.10:FF:000280">
    <property type="entry name" value="Acetylornithine aminotransferase, mitochondrial"/>
    <property type="match status" value="1"/>
</dbReference>
<dbReference type="CDD" id="cd00610">
    <property type="entry name" value="OAT_like"/>
    <property type="match status" value="1"/>
</dbReference>
<dbReference type="Gramene" id="TuG1812G0100000893.01.T01">
    <property type="protein sequence ID" value="TuG1812G0100000893.01.T01"/>
    <property type="gene ID" value="TuG1812G0100000893.01"/>
</dbReference>